<dbReference type="AlphaFoldDB" id="A0A915CVK0"/>
<dbReference type="WBParaSite" id="jg13072">
    <property type="protein sequence ID" value="jg13072"/>
    <property type="gene ID" value="jg13072"/>
</dbReference>
<feature type="active site" evidence="4">
    <location>
        <position position="122"/>
    </location>
</feature>
<accession>A0A915CVK0</accession>
<dbReference type="PROSITE" id="PS50214">
    <property type="entry name" value="DISINTEGRIN_2"/>
    <property type="match status" value="1"/>
</dbReference>
<feature type="binding site" evidence="4">
    <location>
        <position position="121"/>
    </location>
    <ligand>
        <name>Zn(2+)</name>
        <dbReference type="ChEBI" id="CHEBI:29105"/>
        <note>catalytic</note>
    </ligand>
</feature>
<evidence type="ECO:0000256" key="2">
    <source>
        <dbReference type="ARBA" id="ARBA00012332"/>
    </source>
</evidence>
<dbReference type="GO" id="GO:0007219">
    <property type="term" value="P:Notch signaling pathway"/>
    <property type="evidence" value="ECO:0007669"/>
    <property type="project" value="TreeGrafter"/>
</dbReference>
<dbReference type="Proteomes" id="UP000887574">
    <property type="component" value="Unplaced"/>
</dbReference>
<dbReference type="InterPro" id="IPR049038">
    <property type="entry name" value="ADAM10_Cys-rich"/>
</dbReference>
<dbReference type="PANTHER" id="PTHR45702:SF2">
    <property type="entry name" value="KUZBANIAN, ISOFORM A"/>
    <property type="match status" value="1"/>
</dbReference>
<feature type="compositionally biased region" description="Pro residues" evidence="5">
    <location>
        <begin position="517"/>
        <end position="529"/>
    </location>
</feature>
<dbReference type="Gene3D" id="3.40.390.10">
    <property type="entry name" value="Collagenase (Catalytic Domain)"/>
    <property type="match status" value="1"/>
</dbReference>
<reference evidence="9" key="1">
    <citation type="submission" date="2022-11" db="UniProtKB">
        <authorList>
            <consortium name="WormBaseParasite"/>
        </authorList>
    </citation>
    <scope>IDENTIFICATION</scope>
</reference>
<proteinExistence type="predicted"/>
<evidence type="ECO:0000259" key="6">
    <source>
        <dbReference type="PROSITE" id="PS50214"/>
    </source>
</evidence>
<dbReference type="SUPFAM" id="SSF57552">
    <property type="entry name" value="Blood coagulation inhibitor (disintegrin)"/>
    <property type="match status" value="1"/>
</dbReference>
<dbReference type="InterPro" id="IPR036436">
    <property type="entry name" value="Disintegrin_dom_sf"/>
</dbReference>
<comment type="catalytic activity">
    <reaction evidence="1">
        <text>Endopeptidase of broad specificity.</text>
        <dbReference type="EC" id="3.4.24.81"/>
    </reaction>
</comment>
<feature type="binding site" evidence="4">
    <location>
        <position position="125"/>
    </location>
    <ligand>
        <name>Zn(2+)</name>
        <dbReference type="ChEBI" id="CHEBI:29105"/>
        <note>catalytic</note>
    </ligand>
</feature>
<sequence length="630" mass="68304">MNPLILVVCKDLILLSREPLSTPKRHAYMENQHLARTTLFARKIFCLAYALTFRDFIGGTLGLAWVASPTFSTAGGICQIYQKYNEGQQGTAYRSLNTGIITLVNYGNRVPLRVSQLTMAHEIGHNFGSPHDQTADCQPGLPDGNLLLTSISQVLYEVLQQTPIDAQHSVLPMFGKKRNCFQERTSAFCGNQIREPGEQCDCGFSQHDCEEMGDRCCQPRENHQNPCKRTLHARCSPSEGLCCKASVCDFYTVGENQLCREESECLFKQFCNGQGAACPDSAHKPNGLPCQDVTKVCHGGSCNGSICAEVGLKDCFLTEGKPTQLCHLACEKNGTCYSSFDLPEFAAGRFHQLNRENAAGLLLHPGSPCNNYKGYCDILRKCRSRKYQDHISMGAGTLVGLCLHWYWSALFMALFVKCCAVHTPSTNPNKIPAQHLSDTLRHPGTLLRRGRQPTRPPGHGAMPVPTSQPQPSGNAGQRAHRNRPNGQIAGNGQRANQRTAMPSASHHVSGNRVPPNLSAPPLIPPPPNSSQPVIVASSGVVINQQSTSPVHDPPPPYTPTDPAASTSATPLPTTAQSPVLIGGIASPVPTPVFLPGAPLPPPLVPGPPFLIKVQNLEGEGQRLSKMVKRK</sequence>
<dbReference type="Pfam" id="PF13574">
    <property type="entry name" value="Reprolysin_2"/>
    <property type="match status" value="1"/>
</dbReference>
<dbReference type="Pfam" id="PF21299">
    <property type="entry name" value="ADAM10_Cys-rich"/>
    <property type="match status" value="1"/>
</dbReference>
<feature type="compositionally biased region" description="Polar residues" evidence="5">
    <location>
        <begin position="465"/>
        <end position="475"/>
    </location>
</feature>
<dbReference type="PROSITE" id="PS50215">
    <property type="entry name" value="ADAM_MEPRO"/>
    <property type="match status" value="1"/>
</dbReference>
<feature type="domain" description="Peptidase M12B" evidence="7">
    <location>
        <begin position="1"/>
        <end position="137"/>
    </location>
</feature>
<dbReference type="GO" id="GO:0004222">
    <property type="term" value="F:metalloendopeptidase activity"/>
    <property type="evidence" value="ECO:0007669"/>
    <property type="project" value="InterPro"/>
</dbReference>
<feature type="compositionally biased region" description="Polar residues" evidence="5">
    <location>
        <begin position="484"/>
        <end position="508"/>
    </location>
</feature>
<dbReference type="Gene3D" id="4.10.70.10">
    <property type="entry name" value="Disintegrin domain"/>
    <property type="match status" value="1"/>
</dbReference>
<dbReference type="InterPro" id="IPR001590">
    <property type="entry name" value="Peptidase_M12B"/>
</dbReference>
<dbReference type="EC" id="3.4.24.81" evidence="2"/>
<dbReference type="InterPro" id="IPR051489">
    <property type="entry name" value="ADAM_Metalloproteinase"/>
</dbReference>
<dbReference type="InterPro" id="IPR024079">
    <property type="entry name" value="MetalloPept_cat_dom_sf"/>
</dbReference>
<keyword evidence="8" id="KW-1185">Reference proteome</keyword>
<name>A0A915CVK0_9BILA</name>
<keyword evidence="4" id="KW-0862">Zinc</keyword>
<dbReference type="SUPFAM" id="SSF55486">
    <property type="entry name" value="Metalloproteases ('zincins'), catalytic domain"/>
    <property type="match status" value="1"/>
</dbReference>
<comment type="caution">
    <text evidence="4">Lacks conserved residue(s) required for the propagation of feature annotation.</text>
</comment>
<organism evidence="8 9">
    <name type="scientific">Ditylenchus dipsaci</name>
    <dbReference type="NCBI Taxonomy" id="166011"/>
    <lineage>
        <taxon>Eukaryota</taxon>
        <taxon>Metazoa</taxon>
        <taxon>Ecdysozoa</taxon>
        <taxon>Nematoda</taxon>
        <taxon>Chromadorea</taxon>
        <taxon>Rhabditida</taxon>
        <taxon>Tylenchina</taxon>
        <taxon>Tylenchomorpha</taxon>
        <taxon>Sphaerularioidea</taxon>
        <taxon>Anguinidae</taxon>
        <taxon>Anguininae</taxon>
        <taxon>Ditylenchus</taxon>
    </lineage>
</organism>
<dbReference type="PANTHER" id="PTHR45702">
    <property type="entry name" value="ADAM10/ADAM17 METALLOPEPTIDASE FAMILY MEMBER"/>
    <property type="match status" value="1"/>
</dbReference>
<keyword evidence="4" id="KW-0479">Metal-binding</keyword>
<evidence type="ECO:0000313" key="8">
    <source>
        <dbReference type="Proteomes" id="UP000887574"/>
    </source>
</evidence>
<feature type="region of interest" description="Disordered" evidence="5">
    <location>
        <begin position="545"/>
        <end position="575"/>
    </location>
</feature>
<feature type="binding site" evidence="4">
    <location>
        <position position="131"/>
    </location>
    <ligand>
        <name>Zn(2+)</name>
        <dbReference type="ChEBI" id="CHEBI:29105"/>
        <note>catalytic</note>
    </ligand>
</feature>
<feature type="region of interest" description="Disordered" evidence="5">
    <location>
        <begin position="442"/>
        <end position="533"/>
    </location>
</feature>
<evidence type="ECO:0000259" key="7">
    <source>
        <dbReference type="PROSITE" id="PS50215"/>
    </source>
</evidence>
<dbReference type="GO" id="GO:0046872">
    <property type="term" value="F:metal ion binding"/>
    <property type="evidence" value="ECO:0007669"/>
    <property type="project" value="UniProtKB-KW"/>
</dbReference>
<feature type="compositionally biased region" description="Low complexity" evidence="5">
    <location>
        <begin position="560"/>
        <end position="575"/>
    </location>
</feature>
<evidence type="ECO:0000256" key="1">
    <source>
        <dbReference type="ARBA" id="ARBA00001809"/>
    </source>
</evidence>
<evidence type="ECO:0000256" key="4">
    <source>
        <dbReference type="PROSITE-ProRule" id="PRU00276"/>
    </source>
</evidence>
<evidence type="ECO:0000256" key="3">
    <source>
        <dbReference type="ARBA" id="ARBA00022685"/>
    </source>
</evidence>
<dbReference type="SMART" id="SM00050">
    <property type="entry name" value="DISIN"/>
    <property type="match status" value="1"/>
</dbReference>
<dbReference type="GO" id="GO:0006509">
    <property type="term" value="P:membrane protein ectodomain proteolysis"/>
    <property type="evidence" value="ECO:0007669"/>
    <property type="project" value="TreeGrafter"/>
</dbReference>
<keyword evidence="3" id="KW-0165">Cleavage on pair of basic residues</keyword>
<evidence type="ECO:0000313" key="9">
    <source>
        <dbReference type="WBParaSite" id="jg13072"/>
    </source>
</evidence>
<protein>
    <recommendedName>
        <fullName evidence="2">ADAM10 endopeptidase</fullName>
        <ecNumber evidence="2">3.4.24.81</ecNumber>
    </recommendedName>
</protein>
<dbReference type="GO" id="GO:0005886">
    <property type="term" value="C:plasma membrane"/>
    <property type="evidence" value="ECO:0007669"/>
    <property type="project" value="TreeGrafter"/>
</dbReference>
<feature type="domain" description="Disintegrin" evidence="6">
    <location>
        <begin position="186"/>
        <end position="286"/>
    </location>
</feature>
<dbReference type="InterPro" id="IPR001762">
    <property type="entry name" value="Disintegrin_dom"/>
</dbReference>
<evidence type="ECO:0000256" key="5">
    <source>
        <dbReference type="SAM" id="MobiDB-lite"/>
    </source>
</evidence>